<evidence type="ECO:0000313" key="1">
    <source>
        <dbReference type="EMBL" id="SVE15664.1"/>
    </source>
</evidence>
<gene>
    <name evidence="1" type="ORF">METZ01_LOCUS468518</name>
</gene>
<dbReference type="AlphaFoldDB" id="A0A383B707"/>
<protein>
    <submittedName>
        <fullName evidence="1">Uncharacterized protein</fullName>
    </submittedName>
</protein>
<sequence>DSGKTYIYHYLEDFTRIGDFTWWVSDCEELVGVTHRS</sequence>
<organism evidence="1">
    <name type="scientific">marine metagenome</name>
    <dbReference type="NCBI Taxonomy" id="408172"/>
    <lineage>
        <taxon>unclassified sequences</taxon>
        <taxon>metagenomes</taxon>
        <taxon>ecological metagenomes</taxon>
    </lineage>
</organism>
<accession>A0A383B707</accession>
<dbReference type="EMBL" id="UINC01197930">
    <property type="protein sequence ID" value="SVE15664.1"/>
    <property type="molecule type" value="Genomic_DNA"/>
</dbReference>
<reference evidence="1" key="1">
    <citation type="submission" date="2018-05" db="EMBL/GenBank/DDBJ databases">
        <authorList>
            <person name="Lanie J.A."/>
            <person name="Ng W.-L."/>
            <person name="Kazmierczak K.M."/>
            <person name="Andrzejewski T.M."/>
            <person name="Davidsen T.M."/>
            <person name="Wayne K.J."/>
            <person name="Tettelin H."/>
            <person name="Glass J.I."/>
            <person name="Rusch D."/>
            <person name="Podicherti R."/>
            <person name="Tsui H.-C.T."/>
            <person name="Winkler M.E."/>
        </authorList>
    </citation>
    <scope>NUCLEOTIDE SEQUENCE</scope>
</reference>
<proteinExistence type="predicted"/>
<feature type="non-terminal residue" evidence="1">
    <location>
        <position position="1"/>
    </location>
</feature>
<name>A0A383B707_9ZZZZ</name>